<reference evidence="1" key="1">
    <citation type="journal article" date="2014" name="Front. Microbiol.">
        <title>High frequency of phylogenetically diverse reductive dehalogenase-homologous genes in deep subseafloor sedimentary metagenomes.</title>
        <authorList>
            <person name="Kawai M."/>
            <person name="Futagami T."/>
            <person name="Toyoda A."/>
            <person name="Takaki Y."/>
            <person name="Nishi S."/>
            <person name="Hori S."/>
            <person name="Arai W."/>
            <person name="Tsubouchi T."/>
            <person name="Morono Y."/>
            <person name="Uchiyama I."/>
            <person name="Ito T."/>
            <person name="Fujiyama A."/>
            <person name="Inagaki F."/>
            <person name="Takami H."/>
        </authorList>
    </citation>
    <scope>NUCLEOTIDE SEQUENCE</scope>
    <source>
        <strain evidence="1">Expedition CK06-06</strain>
    </source>
</reference>
<evidence type="ECO:0000313" key="1">
    <source>
        <dbReference type="EMBL" id="GAF70805.1"/>
    </source>
</evidence>
<proteinExistence type="predicted"/>
<name>X0T414_9ZZZZ</name>
<protein>
    <submittedName>
        <fullName evidence="1">Uncharacterized protein</fullName>
    </submittedName>
</protein>
<dbReference type="EMBL" id="BARS01007893">
    <property type="protein sequence ID" value="GAF70805.1"/>
    <property type="molecule type" value="Genomic_DNA"/>
</dbReference>
<comment type="caution">
    <text evidence="1">The sequence shown here is derived from an EMBL/GenBank/DDBJ whole genome shotgun (WGS) entry which is preliminary data.</text>
</comment>
<dbReference type="AlphaFoldDB" id="X0T414"/>
<sequence length="95" mass="10934">MNALLELITLVPKSMQVVVASMVIGGAGFYGHESRYMTVGDFTKSYVLDLKRTIREIQNELDQTSDPEIQRFLRQQLNELIDELCYEQPDDAYCQ</sequence>
<gene>
    <name evidence="1" type="ORF">S01H1_15124</name>
</gene>
<organism evidence="1">
    <name type="scientific">marine sediment metagenome</name>
    <dbReference type="NCBI Taxonomy" id="412755"/>
    <lineage>
        <taxon>unclassified sequences</taxon>
        <taxon>metagenomes</taxon>
        <taxon>ecological metagenomes</taxon>
    </lineage>
</organism>
<accession>X0T414</accession>